<gene>
    <name evidence="1" type="ORF">RJ639_039170</name>
</gene>
<protein>
    <submittedName>
        <fullName evidence="1">Uncharacterized protein</fullName>
    </submittedName>
</protein>
<dbReference type="PANTHER" id="PTHR47592:SF27">
    <property type="entry name" value="OS08G0421700 PROTEIN"/>
    <property type="match status" value="1"/>
</dbReference>
<dbReference type="EMBL" id="JAVXUP010000369">
    <property type="protein sequence ID" value="KAK3029678.1"/>
    <property type="molecule type" value="Genomic_DNA"/>
</dbReference>
<sequence length="182" mass="20705">MDVLDQDRRHSLPVSDPSEAYVLTQPCPTLPIEESSSGQVKAINDQIDKWNDDAYFCRNHILSGMTDSFYDQYSKKSKTAKELLNTLKSVYQAEEASTKKFLVSNYMDFKMTNDRPVSVQVCELQLIANDICAAGMVLDENFHDLGEADVILGIKIIRSQHETVLTQSSYIEKILRRFIDES</sequence>
<organism evidence="1 2">
    <name type="scientific">Escallonia herrerae</name>
    <dbReference type="NCBI Taxonomy" id="1293975"/>
    <lineage>
        <taxon>Eukaryota</taxon>
        <taxon>Viridiplantae</taxon>
        <taxon>Streptophyta</taxon>
        <taxon>Embryophyta</taxon>
        <taxon>Tracheophyta</taxon>
        <taxon>Spermatophyta</taxon>
        <taxon>Magnoliopsida</taxon>
        <taxon>eudicotyledons</taxon>
        <taxon>Gunneridae</taxon>
        <taxon>Pentapetalae</taxon>
        <taxon>asterids</taxon>
        <taxon>campanulids</taxon>
        <taxon>Escalloniales</taxon>
        <taxon>Escalloniaceae</taxon>
        <taxon>Escallonia</taxon>
    </lineage>
</organism>
<dbReference type="PANTHER" id="PTHR47592">
    <property type="entry name" value="PBF68 PROTEIN"/>
    <property type="match status" value="1"/>
</dbReference>
<comment type="caution">
    <text evidence="1">The sequence shown here is derived from an EMBL/GenBank/DDBJ whole genome shotgun (WGS) entry which is preliminary data.</text>
</comment>
<name>A0AA88WRA4_9ASTE</name>
<keyword evidence="2" id="KW-1185">Reference proteome</keyword>
<proteinExistence type="predicted"/>
<reference evidence="1" key="1">
    <citation type="submission" date="2022-12" db="EMBL/GenBank/DDBJ databases">
        <title>Draft genome assemblies for two species of Escallonia (Escalloniales).</title>
        <authorList>
            <person name="Chanderbali A."/>
            <person name="Dervinis C."/>
            <person name="Anghel I."/>
            <person name="Soltis D."/>
            <person name="Soltis P."/>
            <person name="Zapata F."/>
        </authorList>
    </citation>
    <scope>NUCLEOTIDE SEQUENCE</scope>
    <source>
        <strain evidence="1">UCBG64.0493</strain>
        <tissue evidence="1">Leaf</tissue>
    </source>
</reference>
<dbReference type="AlphaFoldDB" id="A0AA88WRA4"/>
<dbReference type="Pfam" id="PF14223">
    <property type="entry name" value="Retrotran_gag_2"/>
    <property type="match status" value="1"/>
</dbReference>
<dbReference type="Proteomes" id="UP001188597">
    <property type="component" value="Unassembled WGS sequence"/>
</dbReference>
<evidence type="ECO:0000313" key="1">
    <source>
        <dbReference type="EMBL" id="KAK3029678.1"/>
    </source>
</evidence>
<evidence type="ECO:0000313" key="2">
    <source>
        <dbReference type="Proteomes" id="UP001188597"/>
    </source>
</evidence>
<accession>A0AA88WRA4</accession>